<dbReference type="RefSeq" id="WP_212751528.1">
    <property type="nucleotide sequence ID" value="NZ_SRMP02000001.1"/>
</dbReference>
<dbReference type="CDD" id="cd19481">
    <property type="entry name" value="RecA-like_protease"/>
    <property type="match status" value="1"/>
</dbReference>
<dbReference type="Proteomes" id="UP001517367">
    <property type="component" value="Unassembled WGS sequence"/>
</dbReference>
<protein>
    <submittedName>
        <fullName evidence="6">AAA family ATPase</fullName>
    </submittedName>
</protein>
<proteinExistence type="inferred from homology"/>
<organism evidence="6 7">
    <name type="scientific">Pedobacter helvus</name>
    <dbReference type="NCBI Taxonomy" id="2563444"/>
    <lineage>
        <taxon>Bacteria</taxon>
        <taxon>Pseudomonadati</taxon>
        <taxon>Bacteroidota</taxon>
        <taxon>Sphingobacteriia</taxon>
        <taxon>Sphingobacteriales</taxon>
        <taxon>Sphingobacteriaceae</taxon>
        <taxon>Pedobacter</taxon>
    </lineage>
</organism>
<evidence type="ECO:0000259" key="5">
    <source>
        <dbReference type="SMART" id="SM00382"/>
    </source>
</evidence>
<comment type="caution">
    <text evidence="6">The sequence shown here is derived from an EMBL/GenBank/DDBJ whole genome shotgun (WGS) entry which is preliminary data.</text>
</comment>
<sequence>MKIEIDKFQFLTNNTIYNIFITINKINITFYLFSITLIVIFETSLKKHMYTEILKIIEGGLAKDFKKVTNYSKLLAEKLAKDGDEKMAKMILKALQNGPATTVTMDELMTTPVDHESRLSIVDVAAPSQEMSPIILPHLVEGKIDDFINMVKHQSQLIKNGIETTNTLLLYGKPGYGKTTIAKYISERTGLPLVVARFDAIVSSLLGNTAKNIRKIFDFADNKPCILFLDEFDAIAKARDDQYELGELKRVINSLLQNIDSFASHNILIAATNHAELLDKAIWRRFNTVIEIGAPQDSEIVELVKTFTKGFNADFLDDDRRLDKLVKLMNGKSPSDIKSIINNAKAQVIINGRERLDYEDVLVELFEFTNHSELTIDKLVEFLNDNGIPQAAIAERMKISLRQVRNYLNKSF</sequence>
<dbReference type="EMBL" id="SRMP02000001">
    <property type="protein sequence ID" value="MFN0290121.1"/>
    <property type="molecule type" value="Genomic_DNA"/>
</dbReference>
<evidence type="ECO:0000313" key="7">
    <source>
        <dbReference type="Proteomes" id="UP001517367"/>
    </source>
</evidence>
<feature type="transmembrane region" description="Helical" evidence="4">
    <location>
        <begin position="16"/>
        <end position="41"/>
    </location>
</feature>
<dbReference type="PANTHER" id="PTHR23073">
    <property type="entry name" value="26S PROTEASOME REGULATORY SUBUNIT"/>
    <property type="match status" value="1"/>
</dbReference>
<evidence type="ECO:0000256" key="2">
    <source>
        <dbReference type="ARBA" id="ARBA00022741"/>
    </source>
</evidence>
<evidence type="ECO:0000256" key="4">
    <source>
        <dbReference type="SAM" id="Phobius"/>
    </source>
</evidence>
<accession>A0ABW9JDT6</accession>
<feature type="domain" description="AAA+ ATPase" evidence="5">
    <location>
        <begin position="164"/>
        <end position="296"/>
    </location>
</feature>
<dbReference type="InterPro" id="IPR003959">
    <property type="entry name" value="ATPase_AAA_core"/>
</dbReference>
<reference evidence="6 7" key="1">
    <citation type="submission" date="2024-12" db="EMBL/GenBank/DDBJ databases">
        <authorList>
            <person name="Hu S."/>
        </authorList>
    </citation>
    <scope>NUCLEOTIDE SEQUENCE [LARGE SCALE GENOMIC DNA]</scope>
    <source>
        <strain evidence="6 7">P-25</strain>
    </source>
</reference>
<dbReference type="Gene3D" id="1.10.8.60">
    <property type="match status" value="1"/>
</dbReference>
<keyword evidence="2" id="KW-0547">Nucleotide-binding</keyword>
<dbReference type="InterPro" id="IPR003593">
    <property type="entry name" value="AAA+_ATPase"/>
</dbReference>
<dbReference type="SMART" id="SM00382">
    <property type="entry name" value="AAA"/>
    <property type="match status" value="1"/>
</dbReference>
<evidence type="ECO:0000313" key="6">
    <source>
        <dbReference type="EMBL" id="MFN0290121.1"/>
    </source>
</evidence>
<dbReference type="InterPro" id="IPR050221">
    <property type="entry name" value="26S_Proteasome_ATPase"/>
</dbReference>
<keyword evidence="4" id="KW-1133">Transmembrane helix</keyword>
<comment type="similarity">
    <text evidence="1">Belongs to the AAA ATPase family.</text>
</comment>
<keyword evidence="3" id="KW-0067">ATP-binding</keyword>
<dbReference type="InterPro" id="IPR027417">
    <property type="entry name" value="P-loop_NTPase"/>
</dbReference>
<name>A0ABW9JDT6_9SPHI</name>
<keyword evidence="4" id="KW-0472">Membrane</keyword>
<dbReference type="Gene3D" id="3.40.50.300">
    <property type="entry name" value="P-loop containing nucleotide triphosphate hydrolases"/>
    <property type="match status" value="1"/>
</dbReference>
<dbReference type="SUPFAM" id="SSF52540">
    <property type="entry name" value="P-loop containing nucleoside triphosphate hydrolases"/>
    <property type="match status" value="1"/>
</dbReference>
<evidence type="ECO:0000256" key="1">
    <source>
        <dbReference type="ARBA" id="ARBA00006914"/>
    </source>
</evidence>
<gene>
    <name evidence="6" type="ORF">E5L68_001895</name>
</gene>
<keyword evidence="4" id="KW-0812">Transmembrane</keyword>
<dbReference type="Pfam" id="PF00004">
    <property type="entry name" value="AAA"/>
    <property type="match status" value="1"/>
</dbReference>
<evidence type="ECO:0000256" key="3">
    <source>
        <dbReference type="ARBA" id="ARBA00022840"/>
    </source>
</evidence>
<keyword evidence="7" id="KW-1185">Reference proteome</keyword>